<evidence type="ECO:0000256" key="1">
    <source>
        <dbReference type="SAM" id="MobiDB-lite"/>
    </source>
</evidence>
<feature type="region of interest" description="Disordered" evidence="1">
    <location>
        <begin position="30"/>
        <end position="50"/>
    </location>
</feature>
<dbReference type="AlphaFoldDB" id="A0A1W1UUA8"/>
<dbReference type="EMBL" id="FWWW01000040">
    <property type="protein sequence ID" value="SMB84630.1"/>
    <property type="molecule type" value="Genomic_DNA"/>
</dbReference>
<name>A0A1W1UUA8_9BACT</name>
<gene>
    <name evidence="2" type="ORF">SAMN00120144_3406</name>
</gene>
<dbReference type="STRING" id="645990.SAMN00120144_3406"/>
<accession>A0A1W1UUA8</accession>
<sequence length="50" mass="5275">MQLAHEYGANQIWIVNVGGLKPSYLGPSESFSGAAPASKAEASRGSVRQR</sequence>
<evidence type="ECO:0000313" key="2">
    <source>
        <dbReference type="EMBL" id="SMB84630.1"/>
    </source>
</evidence>
<proteinExistence type="predicted"/>
<protein>
    <submittedName>
        <fullName evidence="2">Uncharacterized protein</fullName>
    </submittedName>
</protein>
<reference evidence="2 3" key="1">
    <citation type="submission" date="2017-04" db="EMBL/GenBank/DDBJ databases">
        <authorList>
            <person name="Afonso C.L."/>
            <person name="Miller P.J."/>
            <person name="Scott M.A."/>
            <person name="Spackman E."/>
            <person name="Goraichik I."/>
            <person name="Dimitrov K.M."/>
            <person name="Suarez D.L."/>
            <person name="Swayne D.E."/>
        </authorList>
    </citation>
    <scope>NUCLEOTIDE SEQUENCE [LARGE SCALE GENOMIC DNA]</scope>
    <source>
        <strain evidence="2 3">DSM 11622</strain>
    </source>
</reference>
<keyword evidence="3" id="KW-1185">Reference proteome</keyword>
<organism evidence="2 3">
    <name type="scientific">Hymenobacter roseosalivarius DSM 11622</name>
    <dbReference type="NCBI Taxonomy" id="645990"/>
    <lineage>
        <taxon>Bacteria</taxon>
        <taxon>Pseudomonadati</taxon>
        <taxon>Bacteroidota</taxon>
        <taxon>Cytophagia</taxon>
        <taxon>Cytophagales</taxon>
        <taxon>Hymenobacteraceae</taxon>
        <taxon>Hymenobacter</taxon>
    </lineage>
</organism>
<evidence type="ECO:0000313" key="3">
    <source>
        <dbReference type="Proteomes" id="UP000192266"/>
    </source>
</evidence>
<dbReference type="Proteomes" id="UP000192266">
    <property type="component" value="Unassembled WGS sequence"/>
</dbReference>